<organism evidence="4">
    <name type="scientific">Schizophyllum commune (strain H4-8 / FGSC 9210)</name>
    <name type="common">Split gill fungus</name>
    <dbReference type="NCBI Taxonomy" id="578458"/>
    <lineage>
        <taxon>Eukaryota</taxon>
        <taxon>Fungi</taxon>
        <taxon>Dikarya</taxon>
        <taxon>Basidiomycota</taxon>
        <taxon>Agaricomycotina</taxon>
        <taxon>Agaricomycetes</taxon>
        <taxon>Agaricomycetidae</taxon>
        <taxon>Agaricales</taxon>
        <taxon>Schizophyllaceae</taxon>
        <taxon>Schizophyllum</taxon>
    </lineage>
</organism>
<dbReference type="AlphaFoldDB" id="D8QHJ1"/>
<proteinExistence type="predicted"/>
<dbReference type="STRING" id="578458.D8QHJ1"/>
<dbReference type="InParanoid" id="D8QHJ1"/>
<feature type="compositionally biased region" description="Basic residues" evidence="1">
    <location>
        <begin position="1"/>
        <end position="10"/>
    </location>
</feature>
<evidence type="ECO:0000313" key="3">
    <source>
        <dbReference type="EMBL" id="EFI92682.1"/>
    </source>
</evidence>
<dbReference type="InterPro" id="IPR032675">
    <property type="entry name" value="LRR_dom_sf"/>
</dbReference>
<reference evidence="3 4" key="1">
    <citation type="journal article" date="2010" name="Nat. Biotechnol.">
        <title>Genome sequence of the model mushroom Schizophyllum commune.</title>
        <authorList>
            <person name="Ohm R.A."/>
            <person name="de Jong J.F."/>
            <person name="Lugones L.G."/>
            <person name="Aerts A."/>
            <person name="Kothe E."/>
            <person name="Stajich J.E."/>
            <person name="de Vries R.P."/>
            <person name="Record E."/>
            <person name="Levasseur A."/>
            <person name="Baker S.E."/>
            <person name="Bartholomew K.A."/>
            <person name="Coutinho P.M."/>
            <person name="Erdmann S."/>
            <person name="Fowler T.J."/>
            <person name="Gathman A.C."/>
            <person name="Lombard V."/>
            <person name="Henrissat B."/>
            <person name="Knabe N."/>
            <person name="Kuees U."/>
            <person name="Lilly W.W."/>
            <person name="Lindquist E."/>
            <person name="Lucas S."/>
            <person name="Magnuson J.K."/>
            <person name="Piumi F."/>
            <person name="Raudaskoski M."/>
            <person name="Salamov A."/>
            <person name="Schmutz J."/>
            <person name="Schwarze F.W.M.R."/>
            <person name="vanKuyk P.A."/>
            <person name="Horton J.S."/>
            <person name="Grigoriev I.V."/>
            <person name="Woesten H.A.B."/>
        </authorList>
    </citation>
    <scope>NUCLEOTIDE SEQUENCE [LARGE SCALE GENOMIC DNA]</scope>
    <source>
        <strain evidence="4">H4-8 / FGSC 9210</strain>
    </source>
</reference>
<evidence type="ECO:0000259" key="2">
    <source>
        <dbReference type="PROSITE" id="PS50181"/>
    </source>
</evidence>
<dbReference type="EMBL" id="GL377312">
    <property type="protein sequence ID" value="EFI92682.1"/>
    <property type="molecule type" value="Genomic_DNA"/>
</dbReference>
<sequence>MSAKVPRQRKASTLVKGPKGPQRKALATVDTTLASYSRTEPFEAFNTLLKLIGALPSRVGGAQYKLTPDEHALTVHLLAIVEPFLSTTPEPRRTITRQPTELLDTIVGYLDAPADLRALALTCRRFHAIVVPRHAQYRVVRAPASALRVWHHLATQRGLAANVRVVEVLDERVGAGALVVPAAAKLMADTDLESTDDELARHDKQGRFLLRALAKMVNLVEFIWSSNHSPTGVDDVWPTLLKHCLNLREVRVQDNLVFVPADEESEEAPAEEARQRMLVTLMKLMNVKKVAIESTKYTFGAHRTPALSRARGLLDHCPNLESLAVSYTRPRASTTNGPNALPDADDFLLYSRWPQLAELSLARLHSSSFDAFSSFLTYHNKLSTLRLDGLSGAAVTTLDLPAGALPCLRELQAPNEVAIAVLASGTLDGRPHTLETLKGIRVDASSKGAAALCQALREYGLGVRHIELAGYGDVDDIRRLAKCAPGVVWLDVGRRLARGRVAPAPATPHKGEAAPPVANTTEWASALAAMPDLVRLHGVRFFYEVSQGAAAANSAAAIASGARNFNPATMNASISMTDRSRLRKNDEVAGMLAWKCPKLRRLDHWEEGGGRAIILAR</sequence>
<keyword evidence="4" id="KW-1185">Reference proteome</keyword>
<name>D8QHJ1_SCHCM</name>
<dbReference type="InterPro" id="IPR001810">
    <property type="entry name" value="F-box_dom"/>
</dbReference>
<dbReference type="CDD" id="cd09917">
    <property type="entry name" value="F-box_SF"/>
    <property type="match status" value="1"/>
</dbReference>
<evidence type="ECO:0000313" key="4">
    <source>
        <dbReference type="Proteomes" id="UP000007431"/>
    </source>
</evidence>
<protein>
    <recommendedName>
        <fullName evidence="2">F-box domain-containing protein</fullName>
    </recommendedName>
</protein>
<accession>D8QHJ1</accession>
<feature type="domain" description="F-box" evidence="2">
    <location>
        <begin position="92"/>
        <end position="140"/>
    </location>
</feature>
<gene>
    <name evidence="3" type="ORF">SCHCODRAFT_79289</name>
</gene>
<evidence type="ECO:0000256" key="1">
    <source>
        <dbReference type="SAM" id="MobiDB-lite"/>
    </source>
</evidence>
<dbReference type="Gene3D" id="3.80.10.10">
    <property type="entry name" value="Ribonuclease Inhibitor"/>
    <property type="match status" value="1"/>
</dbReference>
<dbReference type="SUPFAM" id="SSF52047">
    <property type="entry name" value="RNI-like"/>
    <property type="match status" value="1"/>
</dbReference>
<dbReference type="Pfam" id="PF12937">
    <property type="entry name" value="F-box-like"/>
    <property type="match status" value="1"/>
</dbReference>
<dbReference type="SUPFAM" id="SSF81383">
    <property type="entry name" value="F-box domain"/>
    <property type="match status" value="1"/>
</dbReference>
<dbReference type="OMA" id="WKCAKLR"/>
<dbReference type="HOGENOM" id="CLU_020218_0_0_1"/>
<dbReference type="InterPro" id="IPR036047">
    <property type="entry name" value="F-box-like_dom_sf"/>
</dbReference>
<feature type="region of interest" description="Disordered" evidence="1">
    <location>
        <begin position="1"/>
        <end position="22"/>
    </location>
</feature>
<dbReference type="Proteomes" id="UP000007431">
    <property type="component" value="Unassembled WGS sequence"/>
</dbReference>
<feature type="non-terminal residue" evidence="3">
    <location>
        <position position="617"/>
    </location>
</feature>
<dbReference type="VEuPathDB" id="FungiDB:SCHCODRAFT_02640987"/>
<dbReference type="eggNOG" id="ENOG502SSUB">
    <property type="taxonomic scope" value="Eukaryota"/>
</dbReference>
<dbReference type="PROSITE" id="PS50181">
    <property type="entry name" value="FBOX"/>
    <property type="match status" value="1"/>
</dbReference>